<keyword evidence="3" id="KW-1185">Reference proteome</keyword>
<gene>
    <name evidence="2" type="ORF">FKW77_001413</name>
</gene>
<evidence type="ECO:0000313" key="2">
    <source>
        <dbReference type="EMBL" id="QDS72594.1"/>
    </source>
</evidence>
<dbReference type="STRING" id="50376.A0A517LAE6"/>
<dbReference type="Proteomes" id="UP000316270">
    <property type="component" value="Chromosome 8"/>
</dbReference>
<dbReference type="GO" id="GO:0006139">
    <property type="term" value="P:nucleobase-containing compound metabolic process"/>
    <property type="evidence" value="ECO:0007669"/>
    <property type="project" value="UniProtKB-ARBA"/>
</dbReference>
<dbReference type="Pfam" id="PF18785">
    <property type="entry name" value="Inv-AAD"/>
    <property type="match status" value="1"/>
</dbReference>
<dbReference type="SUPFAM" id="SSF53927">
    <property type="entry name" value="Cytidine deaminase-like"/>
    <property type="match status" value="1"/>
</dbReference>
<evidence type="ECO:0000259" key="1">
    <source>
        <dbReference type="PROSITE" id="PS51747"/>
    </source>
</evidence>
<evidence type="ECO:0000313" key="3">
    <source>
        <dbReference type="Proteomes" id="UP000316270"/>
    </source>
</evidence>
<dbReference type="PROSITE" id="PS51747">
    <property type="entry name" value="CYT_DCMP_DEAMINASES_2"/>
    <property type="match status" value="1"/>
</dbReference>
<organism evidence="2 3">
    <name type="scientific">Venturia effusa</name>
    <dbReference type="NCBI Taxonomy" id="50376"/>
    <lineage>
        <taxon>Eukaryota</taxon>
        <taxon>Fungi</taxon>
        <taxon>Dikarya</taxon>
        <taxon>Ascomycota</taxon>
        <taxon>Pezizomycotina</taxon>
        <taxon>Dothideomycetes</taxon>
        <taxon>Pleosporomycetidae</taxon>
        <taxon>Venturiales</taxon>
        <taxon>Venturiaceae</taxon>
        <taxon>Venturia</taxon>
    </lineage>
</organism>
<feature type="domain" description="CMP/dCMP-type deaminase" evidence="1">
    <location>
        <begin position="10"/>
        <end position="138"/>
    </location>
</feature>
<dbReference type="InterPro" id="IPR016193">
    <property type="entry name" value="Cytidine_deaminase-like"/>
</dbReference>
<dbReference type="OrthoDB" id="252265at2759"/>
<dbReference type="Gene3D" id="3.40.140.10">
    <property type="entry name" value="Cytidine Deaminase, domain 2"/>
    <property type="match status" value="1"/>
</dbReference>
<dbReference type="InterPro" id="IPR002125">
    <property type="entry name" value="CMP_dCMP_dom"/>
</dbReference>
<protein>
    <recommendedName>
        <fullName evidence="1">CMP/dCMP-type deaminase domain-containing protein</fullName>
    </recommendedName>
</protein>
<accession>A0A517LAE6</accession>
<dbReference type="GO" id="GO:0003824">
    <property type="term" value="F:catalytic activity"/>
    <property type="evidence" value="ECO:0007669"/>
    <property type="project" value="InterPro"/>
</dbReference>
<proteinExistence type="predicted"/>
<sequence length="180" mass="19854">MSTTTEQSTHHHLHYLQICLSEARKSPPKPTNFCVGALLLHAPPSHSPRILVTGYTLEAPGNTHAEQSCFVKLAEAEGLTEERVCEVLPDEHVVLYTTMEPCWKRSPGNLSCVERIVRAQKIRTVVCGVEEPETFVGENKGRQILRDAGIEVVYVQGLEEEILKVATAGHVKGETSKDVS</sequence>
<name>A0A517LAE6_9PEZI</name>
<dbReference type="EMBL" id="CP042192">
    <property type="protein sequence ID" value="QDS72594.1"/>
    <property type="molecule type" value="Genomic_DNA"/>
</dbReference>
<reference evidence="2 3" key="1">
    <citation type="submission" date="2019-07" db="EMBL/GenBank/DDBJ databases">
        <title>Finished genome of Venturia effusa.</title>
        <authorList>
            <person name="Young C.A."/>
            <person name="Cox M.P."/>
            <person name="Ganley A.R.D."/>
            <person name="David W.J."/>
        </authorList>
    </citation>
    <scope>NUCLEOTIDE SEQUENCE [LARGE SCALE GENOMIC DNA]</scope>
    <source>
        <strain evidence="3">albino</strain>
    </source>
</reference>
<dbReference type="AlphaFoldDB" id="A0A517LAE6"/>